<dbReference type="Proteomes" id="UP000593562">
    <property type="component" value="Unassembled WGS sequence"/>
</dbReference>
<name>A0A7J7CBW3_TRIWF</name>
<evidence type="ECO:0000313" key="2">
    <source>
        <dbReference type="EMBL" id="KAF5731623.1"/>
    </source>
</evidence>
<keyword evidence="3" id="KW-1185">Reference proteome</keyword>
<comment type="caution">
    <text evidence="2">The sequence shown here is derived from an EMBL/GenBank/DDBJ whole genome shotgun (WGS) entry which is preliminary data.</text>
</comment>
<evidence type="ECO:0000256" key="1">
    <source>
        <dbReference type="SAM" id="MobiDB-lite"/>
    </source>
</evidence>
<feature type="compositionally biased region" description="Basic and acidic residues" evidence="1">
    <location>
        <begin position="83"/>
        <end position="92"/>
    </location>
</feature>
<evidence type="ECO:0000313" key="3">
    <source>
        <dbReference type="Proteomes" id="UP000593562"/>
    </source>
</evidence>
<feature type="region of interest" description="Disordered" evidence="1">
    <location>
        <begin position="82"/>
        <end position="101"/>
    </location>
</feature>
<dbReference type="EMBL" id="JAAARO010000018">
    <property type="protein sequence ID" value="KAF5731623.1"/>
    <property type="molecule type" value="Genomic_DNA"/>
</dbReference>
<organism evidence="2 3">
    <name type="scientific">Tripterygium wilfordii</name>
    <name type="common">Thunder God vine</name>
    <dbReference type="NCBI Taxonomy" id="458696"/>
    <lineage>
        <taxon>Eukaryota</taxon>
        <taxon>Viridiplantae</taxon>
        <taxon>Streptophyta</taxon>
        <taxon>Embryophyta</taxon>
        <taxon>Tracheophyta</taxon>
        <taxon>Spermatophyta</taxon>
        <taxon>Magnoliopsida</taxon>
        <taxon>eudicotyledons</taxon>
        <taxon>Gunneridae</taxon>
        <taxon>Pentapetalae</taxon>
        <taxon>rosids</taxon>
        <taxon>fabids</taxon>
        <taxon>Celastrales</taxon>
        <taxon>Celastraceae</taxon>
        <taxon>Tripterygium</taxon>
    </lineage>
</organism>
<dbReference type="InParanoid" id="A0A7J7CBW3"/>
<gene>
    <name evidence="2" type="ORF">HS088_TW18G00305</name>
</gene>
<reference evidence="2 3" key="1">
    <citation type="journal article" date="2020" name="Nat. Commun.">
        <title>Genome of Tripterygium wilfordii and identification of cytochrome P450 involved in triptolide biosynthesis.</title>
        <authorList>
            <person name="Tu L."/>
            <person name="Su P."/>
            <person name="Zhang Z."/>
            <person name="Gao L."/>
            <person name="Wang J."/>
            <person name="Hu T."/>
            <person name="Zhou J."/>
            <person name="Zhang Y."/>
            <person name="Zhao Y."/>
            <person name="Liu Y."/>
            <person name="Song Y."/>
            <person name="Tong Y."/>
            <person name="Lu Y."/>
            <person name="Yang J."/>
            <person name="Xu C."/>
            <person name="Jia M."/>
            <person name="Peters R.J."/>
            <person name="Huang L."/>
            <person name="Gao W."/>
        </authorList>
    </citation>
    <scope>NUCLEOTIDE SEQUENCE [LARGE SCALE GENOMIC DNA]</scope>
    <source>
        <strain evidence="3">cv. XIE 37</strain>
        <tissue evidence="2">Leaf</tissue>
    </source>
</reference>
<dbReference type="AlphaFoldDB" id="A0A7J7CBW3"/>
<proteinExistence type="predicted"/>
<sequence>MRPKALELSFIMTAESPSNIRVLTRKVHGNTVPKAREAKKRRRDLTEPVRKLSRALLFVWTPFELGSIKCISHQACLVGRAPKKSDNSKYDDDLGVSKSASQDELKNTGECSLADEIMSSAIKINSVEDAMTRRRAAKKKHGSARKSTEVVVLPKEVPVGVADCSSIHIFQGLQAHFYLKQEVSSLTGRVKSLQNLMKEFKEGKSGE</sequence>
<accession>A0A7J7CBW3</accession>
<protein>
    <submittedName>
        <fullName evidence="2">Uncharacterized protein</fullName>
    </submittedName>
</protein>